<evidence type="ECO:0000313" key="2">
    <source>
        <dbReference type="EMBL" id="KWX09764.1"/>
    </source>
</evidence>
<dbReference type="Proteomes" id="UP000070659">
    <property type="component" value="Unassembled WGS sequence"/>
</dbReference>
<evidence type="ECO:0000313" key="4">
    <source>
        <dbReference type="Proteomes" id="UP000070659"/>
    </source>
</evidence>
<reference evidence="1 4" key="2">
    <citation type="submission" date="2015-02" db="EMBL/GenBank/DDBJ databases">
        <title>Physiological reanalysis, assessment of diazotrophy, and genome sequences of multiple isolates of Streptomyces thermoautotrophicus.</title>
        <authorList>
            <person name="MacKellar D.C."/>
            <person name="Lieber L."/>
            <person name="Norman J."/>
            <person name="Bolger A."/>
            <person name="Tobin C."/>
            <person name="Murray J.W."/>
            <person name="Prell J."/>
        </authorList>
    </citation>
    <scope>NUCLEOTIDE SEQUENCE [LARGE SCALE GENOMIC DNA]</scope>
    <source>
        <strain evidence="1 4">UBT1</strain>
    </source>
</reference>
<proteinExistence type="predicted"/>
<dbReference type="EMBL" id="JYIK01000728">
    <property type="protein sequence ID" value="KWX09764.1"/>
    <property type="molecule type" value="Genomic_DNA"/>
</dbReference>
<name>A0A132N0M3_9ACTN</name>
<evidence type="ECO:0000313" key="1">
    <source>
        <dbReference type="EMBL" id="KWX03470.1"/>
    </source>
</evidence>
<protein>
    <submittedName>
        <fullName evidence="1">Uncharacterized protein</fullName>
    </submittedName>
</protein>
<dbReference type="PATRIC" id="fig|1469144.8.peg.2774"/>
<organism evidence="1 4">
    <name type="scientific">Carbonactinospora thermoautotrophica</name>
    <dbReference type="NCBI Taxonomy" id="1469144"/>
    <lineage>
        <taxon>Bacteria</taxon>
        <taxon>Bacillati</taxon>
        <taxon>Actinomycetota</taxon>
        <taxon>Actinomycetes</taxon>
        <taxon>Kitasatosporales</taxon>
        <taxon>Carbonactinosporaceae</taxon>
        <taxon>Carbonactinospora</taxon>
    </lineage>
</organism>
<accession>A0A132N0M3</accession>
<comment type="caution">
    <text evidence="1">The sequence shown here is derived from an EMBL/GenBank/DDBJ whole genome shotgun (WGS) entry which is preliminary data.</text>
</comment>
<reference evidence="3" key="1">
    <citation type="submission" date="2015-02" db="EMBL/GenBank/DDBJ databases">
        <title>Physiological reanalysis, assessment of diazotrophy, and genome sequences of multiple isolates of Streptomyces thermoautotrophicus.</title>
        <authorList>
            <person name="MacKellar D.C."/>
            <person name="Lieber L."/>
            <person name="Norman J."/>
            <person name="Bolger A."/>
            <person name="Tobin C."/>
            <person name="Murray J.W."/>
            <person name="Friesen M."/>
            <person name="Prell J."/>
        </authorList>
    </citation>
    <scope>NUCLEOTIDE SEQUENCE [LARGE SCALE GENOMIC DNA]</scope>
    <source>
        <strain evidence="3">UBT1</strain>
    </source>
</reference>
<gene>
    <name evidence="1" type="ORF">TH66_11240</name>
    <name evidence="2" type="ORF">TR74_07655</name>
</gene>
<dbReference type="Proteomes" id="UP000070598">
    <property type="component" value="Unassembled WGS sequence"/>
</dbReference>
<dbReference type="AlphaFoldDB" id="A0A132N0M3"/>
<dbReference type="EMBL" id="JYIJ01000017">
    <property type="protein sequence ID" value="KWX03470.1"/>
    <property type="molecule type" value="Genomic_DNA"/>
</dbReference>
<sequence length="78" mass="8879">MYRVEYTAQAKAARASLRGTASVRRAGVTHEDGSHECGPLCRRRYAQQGRVVRRGYGLVFYFDDMQGLITIRDIVWGK</sequence>
<evidence type="ECO:0000313" key="3">
    <source>
        <dbReference type="Proteomes" id="UP000070598"/>
    </source>
</evidence>